<feature type="transmembrane region" description="Helical" evidence="6">
    <location>
        <begin position="38"/>
        <end position="60"/>
    </location>
</feature>
<dbReference type="InterPro" id="IPR004552">
    <property type="entry name" value="AGP_acyltrans"/>
</dbReference>
<keyword evidence="6" id="KW-0812">Transmembrane</keyword>
<keyword evidence="3 4" id="KW-0012">Acyltransferase</keyword>
<name>A0A1Y2M075_EPING</name>
<proteinExistence type="inferred from homology"/>
<keyword evidence="4" id="KW-1208">Phospholipid metabolism</keyword>
<evidence type="ECO:0000256" key="3">
    <source>
        <dbReference type="ARBA" id="ARBA00023315"/>
    </source>
</evidence>
<keyword evidence="6" id="KW-1133">Transmembrane helix</keyword>
<comment type="catalytic activity">
    <reaction evidence="4">
        <text>a 1-acyl-sn-glycero-3-phosphate + an acyl-CoA = a 1,2-diacyl-sn-glycero-3-phosphate + CoA</text>
        <dbReference type="Rhea" id="RHEA:19709"/>
        <dbReference type="ChEBI" id="CHEBI:57287"/>
        <dbReference type="ChEBI" id="CHEBI:57970"/>
        <dbReference type="ChEBI" id="CHEBI:58342"/>
        <dbReference type="ChEBI" id="CHEBI:58608"/>
        <dbReference type="EC" id="2.3.1.51"/>
    </reaction>
</comment>
<comment type="similarity">
    <text evidence="1 4">Belongs to the 1-acyl-sn-glycerol-3-phosphate acyltransferase family.</text>
</comment>
<dbReference type="Proteomes" id="UP000193240">
    <property type="component" value="Unassembled WGS sequence"/>
</dbReference>
<feature type="region of interest" description="Disordered" evidence="5">
    <location>
        <begin position="287"/>
        <end position="314"/>
    </location>
</feature>
<evidence type="ECO:0000256" key="1">
    <source>
        <dbReference type="ARBA" id="ARBA00008655"/>
    </source>
</evidence>
<dbReference type="InParanoid" id="A0A1Y2M075"/>
<keyword evidence="4" id="KW-0594">Phospholipid biosynthesis</keyword>
<dbReference type="GO" id="GO:0006654">
    <property type="term" value="P:phosphatidic acid biosynthetic process"/>
    <property type="evidence" value="ECO:0007669"/>
    <property type="project" value="TreeGrafter"/>
</dbReference>
<dbReference type="GO" id="GO:0005811">
    <property type="term" value="C:lipid droplet"/>
    <property type="evidence" value="ECO:0007669"/>
    <property type="project" value="EnsemblFungi"/>
</dbReference>
<dbReference type="PANTHER" id="PTHR10434:SF11">
    <property type="entry name" value="1-ACYL-SN-GLYCEROL-3-PHOSPHATE ACYLTRANSFERASE"/>
    <property type="match status" value="1"/>
</dbReference>
<evidence type="ECO:0000256" key="6">
    <source>
        <dbReference type="SAM" id="Phobius"/>
    </source>
</evidence>
<accession>A0A1Y2M075</accession>
<feature type="compositionally biased region" description="Basic and acidic residues" evidence="5">
    <location>
        <begin position="304"/>
        <end position="314"/>
    </location>
</feature>
<evidence type="ECO:0000313" key="9">
    <source>
        <dbReference type="Proteomes" id="UP000193240"/>
    </source>
</evidence>
<dbReference type="NCBIfam" id="TIGR00530">
    <property type="entry name" value="AGP_acyltrn"/>
    <property type="match status" value="1"/>
</dbReference>
<evidence type="ECO:0000259" key="7">
    <source>
        <dbReference type="SMART" id="SM00563"/>
    </source>
</evidence>
<dbReference type="SUPFAM" id="SSF69593">
    <property type="entry name" value="Glycerol-3-phosphate (1)-acyltransferase"/>
    <property type="match status" value="1"/>
</dbReference>
<dbReference type="EC" id="2.3.1.51" evidence="4"/>
<dbReference type="GO" id="GO:0005783">
    <property type="term" value="C:endoplasmic reticulum"/>
    <property type="evidence" value="ECO:0007669"/>
    <property type="project" value="TreeGrafter"/>
</dbReference>
<dbReference type="GO" id="GO:0016020">
    <property type="term" value="C:membrane"/>
    <property type="evidence" value="ECO:0007669"/>
    <property type="project" value="InterPro"/>
</dbReference>
<evidence type="ECO:0000256" key="5">
    <source>
        <dbReference type="SAM" id="MobiDB-lite"/>
    </source>
</evidence>
<comment type="domain">
    <text evidence="4">The HXXXXD motif is essential for acyltransferase activity and may constitute the binding site for the phosphate moiety of the glycerol-3-phosphate.</text>
</comment>
<keyword evidence="6" id="KW-0472">Membrane</keyword>
<dbReference type="PANTHER" id="PTHR10434">
    <property type="entry name" value="1-ACYL-SN-GLYCEROL-3-PHOSPHATE ACYLTRANSFERASE"/>
    <property type="match status" value="1"/>
</dbReference>
<dbReference type="GO" id="GO:0003841">
    <property type="term" value="F:1-acylglycerol-3-phosphate O-acyltransferase activity"/>
    <property type="evidence" value="ECO:0007669"/>
    <property type="project" value="UniProtKB-UniRule"/>
</dbReference>
<dbReference type="EMBL" id="KZ107844">
    <property type="protein sequence ID" value="OSS49382.1"/>
    <property type="molecule type" value="Genomic_DNA"/>
</dbReference>
<sequence>MSWLLYLSAAPVALTMLLRVLGFVLPGRLGERATFAAFTVTAFLMLMVCASYGVFASIFLRAIGYGGLSQWTVGRAFKWTMWLTTGVTFRVDEAGGREEGGRRGGKEALDTRPAVFVGNHQTELDVLMLGCMFPQYCSVTAKASLKYTPFLGQFMALSKTVFIDRANRATARAAFDGAANTMKNDRQSVFIFPEGTRSYAAEPTLLPFKKGAFHLAVQAQVPIVPVVSANYTHVLDVKNKTVRPGIVDVSILPAIPTKGCTAADVDALVERTRNAMMDELIRLSHVSGGKESNGVPLATASGVDEARKELRQRN</sequence>
<dbReference type="FunCoup" id="A0A1Y2M075">
    <property type="interactions" value="269"/>
</dbReference>
<protein>
    <recommendedName>
        <fullName evidence="4">1-acyl-sn-glycerol-3-phosphate acyltransferase</fullName>
        <ecNumber evidence="4">2.3.1.51</ecNumber>
    </recommendedName>
</protein>
<keyword evidence="4" id="KW-0444">Lipid biosynthesis</keyword>
<evidence type="ECO:0000256" key="2">
    <source>
        <dbReference type="ARBA" id="ARBA00022679"/>
    </source>
</evidence>
<organism evidence="8 9">
    <name type="scientific">Epicoccum nigrum</name>
    <name type="common">Soil fungus</name>
    <name type="synonym">Epicoccum purpurascens</name>
    <dbReference type="NCBI Taxonomy" id="105696"/>
    <lineage>
        <taxon>Eukaryota</taxon>
        <taxon>Fungi</taxon>
        <taxon>Dikarya</taxon>
        <taxon>Ascomycota</taxon>
        <taxon>Pezizomycotina</taxon>
        <taxon>Dothideomycetes</taxon>
        <taxon>Pleosporomycetidae</taxon>
        <taxon>Pleosporales</taxon>
        <taxon>Pleosporineae</taxon>
        <taxon>Didymellaceae</taxon>
        <taxon>Epicoccum</taxon>
    </lineage>
</organism>
<dbReference type="AlphaFoldDB" id="A0A1Y2M075"/>
<dbReference type="InterPro" id="IPR002123">
    <property type="entry name" value="Plipid/glycerol_acylTrfase"/>
</dbReference>
<gene>
    <name evidence="8" type="ORF">B5807_05469</name>
</gene>
<keyword evidence="4" id="KW-0443">Lipid metabolism</keyword>
<evidence type="ECO:0000313" key="8">
    <source>
        <dbReference type="EMBL" id="OSS49382.1"/>
    </source>
</evidence>
<keyword evidence="2 4" id="KW-0808">Transferase</keyword>
<evidence type="ECO:0000256" key="4">
    <source>
        <dbReference type="RuleBase" id="RU361267"/>
    </source>
</evidence>
<dbReference type="STRING" id="105696.A0A1Y2M075"/>
<feature type="domain" description="Phospholipid/glycerol acyltransferase" evidence="7">
    <location>
        <begin position="114"/>
        <end position="231"/>
    </location>
</feature>
<dbReference type="CDD" id="cd07989">
    <property type="entry name" value="LPLAT_AGPAT-like"/>
    <property type="match status" value="1"/>
</dbReference>
<keyword evidence="9" id="KW-1185">Reference proteome</keyword>
<dbReference type="SMART" id="SM00563">
    <property type="entry name" value="PlsC"/>
    <property type="match status" value="1"/>
</dbReference>
<reference evidence="8 9" key="1">
    <citation type="journal article" date="2017" name="Genome Announc.">
        <title>Genome sequence of the saprophytic ascomycete Epicoccum nigrum ICMP 19927 strain isolated from New Zealand.</title>
        <authorList>
            <person name="Fokin M."/>
            <person name="Fleetwood D."/>
            <person name="Weir B.S."/>
            <person name="Villas-Boas S.G."/>
        </authorList>
    </citation>
    <scope>NUCLEOTIDE SEQUENCE [LARGE SCALE GENOMIC DNA]</scope>
    <source>
        <strain evidence="8 9">ICMP 19927</strain>
    </source>
</reference>
<dbReference type="Pfam" id="PF01553">
    <property type="entry name" value="Acyltransferase"/>
    <property type="match status" value="1"/>
</dbReference>
<dbReference type="OMA" id="YYFINEK"/>